<organism evidence="3 4">
    <name type="scientific">Natronosalvus hydrolyticus</name>
    <dbReference type="NCBI Taxonomy" id="2979988"/>
    <lineage>
        <taxon>Archaea</taxon>
        <taxon>Methanobacteriati</taxon>
        <taxon>Methanobacteriota</taxon>
        <taxon>Stenosarchaea group</taxon>
        <taxon>Halobacteria</taxon>
        <taxon>Halobacteriales</taxon>
        <taxon>Natrialbaceae</taxon>
        <taxon>Natronosalvus</taxon>
    </lineage>
</organism>
<keyword evidence="4" id="KW-1185">Reference proteome</keyword>
<accession>A0AAP3E6S9</accession>
<evidence type="ECO:0000313" key="4">
    <source>
        <dbReference type="Proteomes" id="UP001321047"/>
    </source>
</evidence>
<keyword evidence="1" id="KW-0472">Membrane</keyword>
<sequence length="150" mass="15913">MERRPEFSRDQRAIEGLPIRLVIALVVGVASLAIMMSMLGGVGTISETEVDVEPVPVTVDADTSTDVELTVIGDDGNTVSEATVIVSSESAWLDSAAKGTTDDDGQVQLSLEPELKQGQRIGTLQVDIVPPTNSDYVDDQANTEIVVIES</sequence>
<dbReference type="AlphaFoldDB" id="A0AAP3E6S9"/>
<gene>
    <name evidence="3" type="ORF">OB919_06495</name>
</gene>
<dbReference type="Gene3D" id="2.60.40.10">
    <property type="entry name" value="Immunoglobulins"/>
    <property type="match status" value="1"/>
</dbReference>
<dbReference type="InterPro" id="IPR008964">
    <property type="entry name" value="Invasin/intimin_cell_adhesion"/>
</dbReference>
<dbReference type="InterPro" id="IPR013783">
    <property type="entry name" value="Ig-like_fold"/>
</dbReference>
<dbReference type="SUPFAM" id="SSF49373">
    <property type="entry name" value="Invasin/intimin cell-adhesion fragments"/>
    <property type="match status" value="1"/>
</dbReference>
<dbReference type="InterPro" id="IPR055806">
    <property type="entry name" value="DUF7382"/>
</dbReference>
<reference evidence="3 4" key="1">
    <citation type="submission" date="2022-09" db="EMBL/GenBank/DDBJ databases">
        <title>Enrichment on poylsaccharides allowed isolation of novel metabolic and taxonomic groups of Haloarchaea.</title>
        <authorList>
            <person name="Sorokin D.Y."/>
            <person name="Elcheninov A.G."/>
            <person name="Khizhniak T.V."/>
            <person name="Kolganova T.V."/>
            <person name="Kublanov I.V."/>
        </authorList>
    </citation>
    <scope>NUCLEOTIDE SEQUENCE [LARGE SCALE GENOMIC DNA]</scope>
    <source>
        <strain evidence="3 4">AArc-curdl1</strain>
    </source>
</reference>
<comment type="caution">
    <text evidence="3">The sequence shown here is derived from an EMBL/GenBank/DDBJ whole genome shotgun (WGS) entry which is preliminary data.</text>
</comment>
<dbReference type="Proteomes" id="UP001321047">
    <property type="component" value="Unassembled WGS sequence"/>
</dbReference>
<evidence type="ECO:0000256" key="1">
    <source>
        <dbReference type="SAM" id="Phobius"/>
    </source>
</evidence>
<evidence type="ECO:0000259" key="2">
    <source>
        <dbReference type="Pfam" id="PF24107"/>
    </source>
</evidence>
<proteinExistence type="predicted"/>
<keyword evidence="1" id="KW-0812">Transmembrane</keyword>
<dbReference type="Pfam" id="PF24107">
    <property type="entry name" value="DUF7382"/>
    <property type="match status" value="1"/>
</dbReference>
<dbReference type="EMBL" id="JAOPJZ010000003">
    <property type="protein sequence ID" value="MCU4751629.1"/>
    <property type="molecule type" value="Genomic_DNA"/>
</dbReference>
<dbReference type="RefSeq" id="WP_342807607.1">
    <property type="nucleotide sequence ID" value="NZ_JAOPJZ010000003.1"/>
</dbReference>
<protein>
    <submittedName>
        <fullName evidence="3">Carboxypeptidase regulatory-like domain-containing protein</fullName>
    </submittedName>
</protein>
<keyword evidence="3" id="KW-0378">Hydrolase</keyword>
<evidence type="ECO:0000313" key="3">
    <source>
        <dbReference type="EMBL" id="MCU4751629.1"/>
    </source>
</evidence>
<keyword evidence="3" id="KW-0645">Protease</keyword>
<name>A0AAP3E6S9_9EURY</name>
<feature type="domain" description="DUF7382" evidence="2">
    <location>
        <begin position="47"/>
        <end position="109"/>
    </location>
</feature>
<dbReference type="GO" id="GO:0004180">
    <property type="term" value="F:carboxypeptidase activity"/>
    <property type="evidence" value="ECO:0007669"/>
    <property type="project" value="UniProtKB-KW"/>
</dbReference>
<keyword evidence="1" id="KW-1133">Transmembrane helix</keyword>
<keyword evidence="3" id="KW-0121">Carboxypeptidase</keyword>
<feature type="transmembrane region" description="Helical" evidence="1">
    <location>
        <begin position="21"/>
        <end position="42"/>
    </location>
</feature>